<proteinExistence type="predicted"/>
<gene>
    <name evidence="1" type="ORF">S01H4_60794</name>
</gene>
<sequence length="43" mass="4901">MVVIDAHSDYALHVHREHKKGNKDVLKVQHLPFLKKGGVNIEV</sequence>
<feature type="non-terminal residue" evidence="1">
    <location>
        <position position="43"/>
    </location>
</feature>
<name>X1DMK7_9ZZZZ</name>
<comment type="caution">
    <text evidence="1">The sequence shown here is derived from an EMBL/GenBank/DDBJ whole genome shotgun (WGS) entry which is preliminary data.</text>
</comment>
<accession>X1DMK7</accession>
<protein>
    <submittedName>
        <fullName evidence="1">Uncharacterized protein</fullName>
    </submittedName>
</protein>
<organism evidence="1">
    <name type="scientific">marine sediment metagenome</name>
    <dbReference type="NCBI Taxonomy" id="412755"/>
    <lineage>
        <taxon>unclassified sequences</taxon>
        <taxon>metagenomes</taxon>
        <taxon>ecological metagenomes</taxon>
    </lineage>
</organism>
<evidence type="ECO:0000313" key="1">
    <source>
        <dbReference type="EMBL" id="GAH06239.1"/>
    </source>
</evidence>
<dbReference type="AlphaFoldDB" id="X1DMK7"/>
<reference evidence="1" key="1">
    <citation type="journal article" date="2014" name="Front. Microbiol.">
        <title>High frequency of phylogenetically diverse reductive dehalogenase-homologous genes in deep subseafloor sedimentary metagenomes.</title>
        <authorList>
            <person name="Kawai M."/>
            <person name="Futagami T."/>
            <person name="Toyoda A."/>
            <person name="Takaki Y."/>
            <person name="Nishi S."/>
            <person name="Hori S."/>
            <person name="Arai W."/>
            <person name="Tsubouchi T."/>
            <person name="Morono Y."/>
            <person name="Uchiyama I."/>
            <person name="Ito T."/>
            <person name="Fujiyama A."/>
            <person name="Inagaki F."/>
            <person name="Takami H."/>
        </authorList>
    </citation>
    <scope>NUCLEOTIDE SEQUENCE</scope>
    <source>
        <strain evidence="1">Expedition CK06-06</strain>
    </source>
</reference>
<dbReference type="EMBL" id="BART01035922">
    <property type="protein sequence ID" value="GAH06239.1"/>
    <property type="molecule type" value="Genomic_DNA"/>
</dbReference>